<dbReference type="EMBL" id="JABVEC010000034">
    <property type="protein sequence ID" value="MBC6470002.1"/>
    <property type="molecule type" value="Genomic_DNA"/>
</dbReference>
<dbReference type="Pfam" id="PF01547">
    <property type="entry name" value="SBP_bac_1"/>
    <property type="match status" value="1"/>
</dbReference>
<keyword evidence="2" id="KW-0813">Transport</keyword>
<comment type="caution">
    <text evidence="5">The sequence shown here is derived from an EMBL/GenBank/DDBJ whole genome shotgun (WGS) entry which is preliminary data.</text>
</comment>
<evidence type="ECO:0000256" key="4">
    <source>
        <dbReference type="SAM" id="MobiDB-lite"/>
    </source>
</evidence>
<dbReference type="RefSeq" id="WP_187247041.1">
    <property type="nucleotide sequence ID" value="NZ_BAAAOK010000017.1"/>
</dbReference>
<dbReference type="PANTHER" id="PTHR43649:SF34">
    <property type="entry name" value="ABC TRANSPORTER PERIPLASMIC-BINDING PROTEIN YCJN-RELATED"/>
    <property type="match status" value="1"/>
</dbReference>
<dbReference type="CDD" id="cd14750">
    <property type="entry name" value="PBP2_TMBP"/>
    <property type="match status" value="1"/>
</dbReference>
<evidence type="ECO:0000256" key="2">
    <source>
        <dbReference type="ARBA" id="ARBA00022448"/>
    </source>
</evidence>
<dbReference type="Proteomes" id="UP000805614">
    <property type="component" value="Unassembled WGS sequence"/>
</dbReference>
<organism evidence="5 6">
    <name type="scientific">Actinomadura alba</name>
    <dbReference type="NCBI Taxonomy" id="406431"/>
    <lineage>
        <taxon>Bacteria</taxon>
        <taxon>Bacillati</taxon>
        <taxon>Actinomycetota</taxon>
        <taxon>Actinomycetes</taxon>
        <taxon>Streptosporangiales</taxon>
        <taxon>Thermomonosporaceae</taxon>
        <taxon>Actinomadura</taxon>
    </lineage>
</organism>
<keyword evidence="3" id="KW-0732">Signal</keyword>
<sequence length="435" mass="46692">MRFTPIVGVVVGLALTVSACGGDDGGDDGGGGTAKQSTEAQLSGRGPITFVSGKDTSGNRQKQVDAWNKDHPNEQARIIELPESADQQREQMIQNAQTKSDAYTILNMDVVWTAEFAANRWLTDLPKSQFDVSAMLPPTVATAQYRDRLYAVPLNADGGLLYYRKDLLDAAGVKEAPKTWDEVWAACDKVTKTSEGKGVSCYAGQFDKYEGLTVNVSEVINGAGGSVVDASGKPTVNTPEAKKGLDVLVQAVKDGRIPKQAITFKEEEGRRYFESGKLLFHRQWPYQYALANKKGTSKVVDKFAVAPLPGVSGPGASTLGGHNLAISAFAKNKATAADFIKFITSEESQRADLLATSQAPPNAALYDDPELVKKFPYLPTLKASILGAKPRPIVVKYGDVTTAIQEETYNAITGKTPSDQALSSLQTKLGQLIQP</sequence>
<dbReference type="PANTHER" id="PTHR43649">
    <property type="entry name" value="ARABINOSE-BINDING PROTEIN-RELATED"/>
    <property type="match status" value="1"/>
</dbReference>
<dbReference type="PROSITE" id="PS51257">
    <property type="entry name" value="PROKAR_LIPOPROTEIN"/>
    <property type="match status" value="1"/>
</dbReference>
<dbReference type="SUPFAM" id="SSF53850">
    <property type="entry name" value="Periplasmic binding protein-like II"/>
    <property type="match status" value="1"/>
</dbReference>
<evidence type="ECO:0000313" key="5">
    <source>
        <dbReference type="EMBL" id="MBC6470002.1"/>
    </source>
</evidence>
<evidence type="ECO:0000256" key="1">
    <source>
        <dbReference type="ARBA" id="ARBA00008520"/>
    </source>
</evidence>
<comment type="similarity">
    <text evidence="1">Belongs to the bacterial solute-binding protein 1 family.</text>
</comment>
<protein>
    <submittedName>
        <fullName evidence="5">ABC transporter substrate-binding protein</fullName>
    </submittedName>
</protein>
<feature type="region of interest" description="Disordered" evidence="4">
    <location>
        <begin position="24"/>
        <end position="70"/>
    </location>
</feature>
<reference evidence="5 6" key="1">
    <citation type="submission" date="2020-06" db="EMBL/GenBank/DDBJ databases">
        <title>Actinomadura xiongansis sp. nov., isolated from soil of Baiyangdian.</title>
        <authorList>
            <person name="Zhang X."/>
        </authorList>
    </citation>
    <scope>NUCLEOTIDE SEQUENCE [LARGE SCALE GENOMIC DNA]</scope>
    <source>
        <strain evidence="5 6">HBUM206468</strain>
    </source>
</reference>
<dbReference type="InterPro" id="IPR050490">
    <property type="entry name" value="Bact_solute-bd_prot1"/>
</dbReference>
<keyword evidence="6" id="KW-1185">Reference proteome</keyword>
<evidence type="ECO:0000313" key="6">
    <source>
        <dbReference type="Proteomes" id="UP000805614"/>
    </source>
</evidence>
<dbReference type="Gene3D" id="3.40.190.10">
    <property type="entry name" value="Periplasmic binding protein-like II"/>
    <property type="match status" value="2"/>
</dbReference>
<gene>
    <name evidence="5" type="ORF">HKK74_31585</name>
</gene>
<accession>A0ABR7LYS5</accession>
<evidence type="ECO:0000256" key="3">
    <source>
        <dbReference type="ARBA" id="ARBA00022729"/>
    </source>
</evidence>
<name>A0ABR7LYS5_9ACTN</name>
<dbReference type="InterPro" id="IPR006059">
    <property type="entry name" value="SBP"/>
</dbReference>
<proteinExistence type="inferred from homology"/>